<feature type="transmembrane region" description="Helical" evidence="5">
    <location>
        <begin position="348"/>
        <end position="368"/>
    </location>
</feature>
<reference evidence="7" key="1">
    <citation type="submission" date="2021-02" db="EMBL/GenBank/DDBJ databases">
        <title>Natronogracilivirga saccharolytica gen. nov. sp. nov. a new anaerobic, haloalkiliphilic carbohydrate-fermenting bacterium from soda lake and proposing of Cyclonatronumiaceae fam. nov. in the phylum Balneolaeota.</title>
        <authorList>
            <person name="Zhilina T.N."/>
            <person name="Sorokin D.Y."/>
            <person name="Zavarzina D.G."/>
            <person name="Toshchakov S.V."/>
            <person name="Kublanov I.V."/>
        </authorList>
    </citation>
    <scope>NUCLEOTIDE SEQUENCE</scope>
    <source>
        <strain evidence="7">Z-1702</strain>
    </source>
</reference>
<dbReference type="GO" id="GO:0008271">
    <property type="term" value="F:secondary active sulfate transmembrane transporter activity"/>
    <property type="evidence" value="ECO:0007669"/>
    <property type="project" value="InterPro"/>
</dbReference>
<evidence type="ECO:0000256" key="4">
    <source>
        <dbReference type="ARBA" id="ARBA00023136"/>
    </source>
</evidence>
<dbReference type="InterPro" id="IPR011547">
    <property type="entry name" value="SLC26A/SulP_dom"/>
</dbReference>
<dbReference type="PROSITE" id="PS50801">
    <property type="entry name" value="STAS"/>
    <property type="match status" value="1"/>
</dbReference>
<dbReference type="AlphaFoldDB" id="A0A8J7RGG4"/>
<comment type="caution">
    <text evidence="7">The sequence shown here is derived from an EMBL/GenBank/DDBJ whole genome shotgun (WGS) entry which is preliminary data.</text>
</comment>
<proteinExistence type="predicted"/>
<feature type="transmembrane region" description="Helical" evidence="5">
    <location>
        <begin position="202"/>
        <end position="221"/>
    </location>
</feature>
<feature type="transmembrane region" description="Helical" evidence="5">
    <location>
        <begin position="177"/>
        <end position="195"/>
    </location>
</feature>
<evidence type="ECO:0000256" key="2">
    <source>
        <dbReference type="ARBA" id="ARBA00022692"/>
    </source>
</evidence>
<name>A0A8J7RGG4_9BACT</name>
<accession>A0A8J7RGG4</accession>
<sequence length="556" mass="60154">MKNFLPILSWLPRYNKDWFKGDLSAGLTVGVMLIPQAMAYALIAGMPPVYGLYAALIPLLIYGLMGTSRQLGVGPVAVVSLLIAAGVSDLAEPGSSEYVQLAIMLAFMVGVIQLLMGLLRMGFLVNFLSHPVITGFTAAAALIIAFSQLPHLIGIPVERSGQVHEVLFQLIENSDKMHYGTALLGIAAVTLIYLISWWNKRIPAALLVVAAGIVLLALTGWDDRGIRIIGDVPSGLPSAIVPVIGFDEAYRLIPIAVAISLVGFMESIAIAKSIQARHGDYKLDANQELVALGSANLGGSLFQAFPVTGGFSRSAVNDKAGAKTGMASIISALLIGLTLLFLTPLFYYLPNAVLAAIIITAVIGLINVREIRFLWKTKKEDFAMMAITFAVTLFLGIEEGILTGVVASLGVVVYHSSKPHVARLGRLPETRVYRNLDRFEDAGERDDVLVIRYDAPLFYANANHFSDSVRKLTEEKGTDVRLVVIDASGINSIDTTGIHALAGIEKELARKNIQLRLAAVHGPVRDLLVESSFFRKRDDQRLSHMDVHDAVESFDK</sequence>
<evidence type="ECO:0000259" key="6">
    <source>
        <dbReference type="PROSITE" id="PS50801"/>
    </source>
</evidence>
<keyword evidence="2 5" id="KW-0812">Transmembrane</keyword>
<dbReference type="GO" id="GO:0016020">
    <property type="term" value="C:membrane"/>
    <property type="evidence" value="ECO:0007669"/>
    <property type="project" value="UniProtKB-SubCell"/>
</dbReference>
<feature type="transmembrane region" description="Helical" evidence="5">
    <location>
        <begin position="49"/>
        <end position="65"/>
    </location>
</feature>
<dbReference type="Pfam" id="PF00916">
    <property type="entry name" value="Sulfate_transp"/>
    <property type="match status" value="1"/>
</dbReference>
<dbReference type="SUPFAM" id="SSF52091">
    <property type="entry name" value="SpoIIaa-like"/>
    <property type="match status" value="1"/>
</dbReference>
<evidence type="ECO:0000256" key="1">
    <source>
        <dbReference type="ARBA" id="ARBA00004141"/>
    </source>
</evidence>
<organism evidence="7 8">
    <name type="scientific">Natronogracilivirga saccharolytica</name>
    <dbReference type="NCBI Taxonomy" id="2812953"/>
    <lineage>
        <taxon>Bacteria</taxon>
        <taxon>Pseudomonadati</taxon>
        <taxon>Balneolota</taxon>
        <taxon>Balneolia</taxon>
        <taxon>Balneolales</taxon>
        <taxon>Cyclonatronaceae</taxon>
        <taxon>Natronogracilivirga</taxon>
    </lineage>
</organism>
<feature type="transmembrane region" description="Helical" evidence="5">
    <location>
        <begin position="72"/>
        <end position="92"/>
    </location>
</feature>
<dbReference type="NCBIfam" id="TIGR00815">
    <property type="entry name" value="sulP"/>
    <property type="match status" value="1"/>
</dbReference>
<evidence type="ECO:0000256" key="3">
    <source>
        <dbReference type="ARBA" id="ARBA00022989"/>
    </source>
</evidence>
<feature type="domain" description="STAS" evidence="6">
    <location>
        <begin position="438"/>
        <end position="554"/>
    </location>
</feature>
<evidence type="ECO:0000313" key="7">
    <source>
        <dbReference type="EMBL" id="MBP3191425.1"/>
    </source>
</evidence>
<dbReference type="RefSeq" id="WP_210509940.1">
    <property type="nucleotide sequence ID" value="NZ_JAFIDN010000001.1"/>
</dbReference>
<evidence type="ECO:0000313" key="8">
    <source>
        <dbReference type="Proteomes" id="UP000673975"/>
    </source>
</evidence>
<dbReference type="PROSITE" id="PS01130">
    <property type="entry name" value="SLC26A"/>
    <property type="match status" value="1"/>
</dbReference>
<protein>
    <submittedName>
        <fullName evidence="7">Solute carrier family 26 protein</fullName>
    </submittedName>
</protein>
<keyword evidence="8" id="KW-1185">Reference proteome</keyword>
<gene>
    <name evidence="7" type="ORF">NATSA_01995</name>
</gene>
<dbReference type="InterPro" id="IPR002645">
    <property type="entry name" value="STAS_dom"/>
</dbReference>
<feature type="transmembrane region" description="Helical" evidence="5">
    <location>
        <begin position="98"/>
        <end position="119"/>
    </location>
</feature>
<keyword evidence="3 5" id="KW-1133">Transmembrane helix</keyword>
<feature type="transmembrane region" description="Helical" evidence="5">
    <location>
        <begin position="252"/>
        <end position="271"/>
    </location>
</feature>
<comment type="subcellular location">
    <subcellularLocation>
        <location evidence="1">Membrane</location>
        <topology evidence="1">Multi-pass membrane protein</topology>
    </subcellularLocation>
</comment>
<dbReference type="InterPro" id="IPR001902">
    <property type="entry name" value="SLC26A/SulP_fam"/>
</dbReference>
<feature type="transmembrane region" description="Helical" evidence="5">
    <location>
        <begin position="389"/>
        <end position="414"/>
    </location>
</feature>
<dbReference type="CDD" id="cd07042">
    <property type="entry name" value="STAS_SulP_like_sulfate_transporter"/>
    <property type="match status" value="1"/>
</dbReference>
<dbReference type="Proteomes" id="UP000673975">
    <property type="component" value="Unassembled WGS sequence"/>
</dbReference>
<dbReference type="EMBL" id="JAFIDN010000001">
    <property type="protein sequence ID" value="MBP3191425.1"/>
    <property type="molecule type" value="Genomic_DNA"/>
</dbReference>
<evidence type="ECO:0000256" key="5">
    <source>
        <dbReference type="SAM" id="Phobius"/>
    </source>
</evidence>
<dbReference type="InterPro" id="IPR036513">
    <property type="entry name" value="STAS_dom_sf"/>
</dbReference>
<keyword evidence="4 5" id="KW-0472">Membrane</keyword>
<feature type="transmembrane region" description="Helical" evidence="5">
    <location>
        <begin position="131"/>
        <end position="157"/>
    </location>
</feature>
<dbReference type="Pfam" id="PF01740">
    <property type="entry name" value="STAS"/>
    <property type="match status" value="1"/>
</dbReference>
<feature type="transmembrane region" description="Helical" evidence="5">
    <location>
        <begin position="320"/>
        <end position="342"/>
    </location>
</feature>
<dbReference type="Gene3D" id="3.30.750.24">
    <property type="entry name" value="STAS domain"/>
    <property type="match status" value="1"/>
</dbReference>
<dbReference type="PANTHER" id="PTHR11814">
    <property type="entry name" value="SULFATE TRANSPORTER"/>
    <property type="match status" value="1"/>
</dbReference>
<dbReference type="InterPro" id="IPR018045">
    <property type="entry name" value="S04_transporter_CS"/>
</dbReference>